<feature type="region of interest" description="Disordered" evidence="6">
    <location>
        <begin position="399"/>
        <end position="419"/>
    </location>
</feature>
<dbReference type="PRINTS" id="PR00469">
    <property type="entry name" value="PNDRDTASEII"/>
</dbReference>
<sequence>MKRILIVGGGFAGLWSALGAARKLDEAQATSDVEVVLVNPTAHHSIRVRNYEDDLDVTLVPLVEVLEPAGVRWIRGTATHIDAAAKTVTVDTDGKATSVAYDKLVLASGSHLAYAPVEGLAAHAFDVDTYEGARRLEQHLETVVQEDGGGKRTVIVIGAGLTGVELAAELPSRLRALVAAQGGGVDQPAPRVVLVDRTSLIASAMGGAQPVIEQAMTEMGVEMMPGVDIKRVDSTGITLADGTHIEAATVVWCGGMRASPLAECFPVERDALGRLPVDKHMQVAGVANVFAAGDIARALFEDGKHASVMSCQHGRPMGRYAGHNVAADLLGLPMLPLDIDWYTTIVDLGPWGAVYTEGWDRKLAAQGQLAKKVKKVINCERIYPPRTGVRADLFKAAEPSVQAPPPIGKQTSAGDSAEG</sequence>
<evidence type="ECO:0000256" key="2">
    <source>
        <dbReference type="ARBA" id="ARBA00005272"/>
    </source>
</evidence>
<keyword evidence="9" id="KW-1185">Reference proteome</keyword>
<dbReference type="Proteomes" id="UP000366819">
    <property type="component" value="Unassembled WGS sequence"/>
</dbReference>
<dbReference type="SUPFAM" id="SSF51905">
    <property type="entry name" value="FAD/NAD(P)-binding domain"/>
    <property type="match status" value="1"/>
</dbReference>
<name>A0A5E4VU42_9BURK</name>
<dbReference type="AlphaFoldDB" id="A0A5E4VU42"/>
<evidence type="ECO:0000259" key="7">
    <source>
        <dbReference type="Pfam" id="PF07992"/>
    </source>
</evidence>
<dbReference type="PANTHER" id="PTHR42913:SF3">
    <property type="entry name" value="64 KDA MITOCHONDRIAL NADH DEHYDROGENASE (EUROFUNG)"/>
    <property type="match status" value="1"/>
</dbReference>
<evidence type="ECO:0000256" key="3">
    <source>
        <dbReference type="ARBA" id="ARBA00022630"/>
    </source>
</evidence>
<evidence type="ECO:0000256" key="6">
    <source>
        <dbReference type="SAM" id="MobiDB-lite"/>
    </source>
</evidence>
<dbReference type="PANTHER" id="PTHR42913">
    <property type="entry name" value="APOPTOSIS-INDUCING FACTOR 1"/>
    <property type="match status" value="1"/>
</dbReference>
<feature type="domain" description="FAD/NAD(P)-binding" evidence="7">
    <location>
        <begin position="3"/>
        <end position="310"/>
    </location>
</feature>
<reference evidence="8 9" key="1">
    <citation type="submission" date="2019-08" db="EMBL/GenBank/DDBJ databases">
        <authorList>
            <person name="Peeters C."/>
        </authorList>
    </citation>
    <scope>NUCLEOTIDE SEQUENCE [LARGE SCALE GENOMIC DNA]</scope>
    <source>
        <strain evidence="8 9">LMG 31011</strain>
    </source>
</reference>
<dbReference type="Gene3D" id="3.50.50.100">
    <property type="match status" value="1"/>
</dbReference>
<gene>
    <name evidence="8" type="ORF">PAQ31011_02856</name>
</gene>
<dbReference type="Pfam" id="PF07992">
    <property type="entry name" value="Pyr_redox_2"/>
    <property type="match status" value="1"/>
</dbReference>
<dbReference type="InterPro" id="IPR036188">
    <property type="entry name" value="FAD/NAD-bd_sf"/>
</dbReference>
<dbReference type="GO" id="GO:0003955">
    <property type="term" value="F:NAD(P)H dehydrogenase (quinone) activity"/>
    <property type="evidence" value="ECO:0007669"/>
    <property type="project" value="TreeGrafter"/>
</dbReference>
<evidence type="ECO:0000256" key="4">
    <source>
        <dbReference type="ARBA" id="ARBA00022827"/>
    </source>
</evidence>
<keyword evidence="3" id="KW-0285">Flavoprotein</keyword>
<comment type="similarity">
    <text evidence="2">Belongs to the NADH dehydrogenase family.</text>
</comment>
<evidence type="ECO:0000256" key="5">
    <source>
        <dbReference type="ARBA" id="ARBA00023002"/>
    </source>
</evidence>
<dbReference type="EMBL" id="CABPSN010000003">
    <property type="protein sequence ID" value="VVE15006.1"/>
    <property type="molecule type" value="Genomic_DNA"/>
</dbReference>
<dbReference type="OrthoDB" id="9781621at2"/>
<protein>
    <submittedName>
        <fullName evidence="8">Pyridine nucleotide-disulfide oxidoreductase</fullName>
    </submittedName>
</protein>
<proteinExistence type="inferred from homology"/>
<dbReference type="GO" id="GO:0019646">
    <property type="term" value="P:aerobic electron transport chain"/>
    <property type="evidence" value="ECO:0007669"/>
    <property type="project" value="TreeGrafter"/>
</dbReference>
<dbReference type="PRINTS" id="PR00368">
    <property type="entry name" value="FADPNR"/>
</dbReference>
<evidence type="ECO:0000313" key="9">
    <source>
        <dbReference type="Proteomes" id="UP000366819"/>
    </source>
</evidence>
<dbReference type="InterPro" id="IPR051169">
    <property type="entry name" value="NADH-Q_oxidoreductase"/>
</dbReference>
<comment type="cofactor">
    <cofactor evidence="1">
        <name>FAD</name>
        <dbReference type="ChEBI" id="CHEBI:57692"/>
    </cofactor>
</comment>
<organism evidence="8 9">
    <name type="scientific">Pandoraea aquatica</name>
    <dbReference type="NCBI Taxonomy" id="2508290"/>
    <lineage>
        <taxon>Bacteria</taxon>
        <taxon>Pseudomonadati</taxon>
        <taxon>Pseudomonadota</taxon>
        <taxon>Betaproteobacteria</taxon>
        <taxon>Burkholderiales</taxon>
        <taxon>Burkholderiaceae</taxon>
        <taxon>Pandoraea</taxon>
    </lineage>
</organism>
<keyword evidence="4" id="KW-0274">FAD</keyword>
<evidence type="ECO:0000256" key="1">
    <source>
        <dbReference type="ARBA" id="ARBA00001974"/>
    </source>
</evidence>
<dbReference type="InterPro" id="IPR023753">
    <property type="entry name" value="FAD/NAD-binding_dom"/>
</dbReference>
<dbReference type="RefSeq" id="WP_150576372.1">
    <property type="nucleotide sequence ID" value="NZ_CABPSN010000003.1"/>
</dbReference>
<feature type="compositionally biased region" description="Polar residues" evidence="6">
    <location>
        <begin position="409"/>
        <end position="419"/>
    </location>
</feature>
<accession>A0A5E4VU42</accession>
<keyword evidence="5" id="KW-0560">Oxidoreductase</keyword>
<evidence type="ECO:0000313" key="8">
    <source>
        <dbReference type="EMBL" id="VVE15006.1"/>
    </source>
</evidence>